<evidence type="ECO:0000256" key="4">
    <source>
        <dbReference type="ARBA" id="ARBA00022989"/>
    </source>
</evidence>
<evidence type="ECO:0000256" key="5">
    <source>
        <dbReference type="ARBA" id="ARBA00023043"/>
    </source>
</evidence>
<dbReference type="PANTHER" id="PTHR24186:SF37">
    <property type="entry name" value="PGG DOMAIN-CONTAINING PROTEIN"/>
    <property type="match status" value="1"/>
</dbReference>
<evidence type="ECO:0000256" key="1">
    <source>
        <dbReference type="ARBA" id="ARBA00004141"/>
    </source>
</evidence>
<dbReference type="InterPro" id="IPR026961">
    <property type="entry name" value="PGG_dom"/>
</dbReference>
<dbReference type="AlphaFoldDB" id="A0AAV5ITG4"/>
<comment type="caution">
    <text evidence="9">The sequence shown here is derived from an EMBL/GenBank/DDBJ whole genome shotgun (WGS) entry which is preliminary data.</text>
</comment>
<evidence type="ECO:0000259" key="8">
    <source>
        <dbReference type="Pfam" id="PF13962"/>
    </source>
</evidence>
<evidence type="ECO:0000256" key="3">
    <source>
        <dbReference type="ARBA" id="ARBA00022737"/>
    </source>
</evidence>
<keyword evidence="5" id="KW-0040">ANK repeat</keyword>
<evidence type="ECO:0000256" key="2">
    <source>
        <dbReference type="ARBA" id="ARBA00022692"/>
    </source>
</evidence>
<dbReference type="Proteomes" id="UP001054252">
    <property type="component" value="Unassembled WGS sequence"/>
</dbReference>
<proteinExistence type="predicted"/>
<dbReference type="Pfam" id="PF13962">
    <property type="entry name" value="PGG"/>
    <property type="match status" value="1"/>
</dbReference>
<organism evidence="9 10">
    <name type="scientific">Rubroshorea leprosula</name>
    <dbReference type="NCBI Taxonomy" id="152421"/>
    <lineage>
        <taxon>Eukaryota</taxon>
        <taxon>Viridiplantae</taxon>
        <taxon>Streptophyta</taxon>
        <taxon>Embryophyta</taxon>
        <taxon>Tracheophyta</taxon>
        <taxon>Spermatophyta</taxon>
        <taxon>Magnoliopsida</taxon>
        <taxon>eudicotyledons</taxon>
        <taxon>Gunneridae</taxon>
        <taxon>Pentapetalae</taxon>
        <taxon>rosids</taxon>
        <taxon>malvids</taxon>
        <taxon>Malvales</taxon>
        <taxon>Dipterocarpaceae</taxon>
        <taxon>Rubroshorea</taxon>
    </lineage>
</organism>
<keyword evidence="2 7" id="KW-0812">Transmembrane</keyword>
<sequence length="179" mass="19637">MAWSFAIAALGNAVGALTTATIDKLVRKIIGPIIDEFKYDDNTEKKYEIRNLILVIVTLIAGVTFQAGINPPGGLWQDNQKEQVAGTAIFAYRKQAAFYVFLVFNTLAFTTSAFTIFCFTQGFPFSPEIRLAVVSVVVTYACAVSAIIPPESANLAYVLLVALLPIVVLSWIRRRVRGE</sequence>
<keyword evidence="4 7" id="KW-1133">Transmembrane helix</keyword>
<accession>A0AAV5ITG4</accession>
<keyword evidence="3" id="KW-0677">Repeat</keyword>
<dbReference type="GO" id="GO:0005886">
    <property type="term" value="C:plasma membrane"/>
    <property type="evidence" value="ECO:0007669"/>
    <property type="project" value="TreeGrafter"/>
</dbReference>
<keyword evidence="10" id="KW-1185">Reference proteome</keyword>
<dbReference type="EMBL" id="BPVZ01000017">
    <property type="protein sequence ID" value="GKV01524.1"/>
    <property type="molecule type" value="Genomic_DNA"/>
</dbReference>
<keyword evidence="6 7" id="KW-0472">Membrane</keyword>
<comment type="subcellular location">
    <subcellularLocation>
        <location evidence="1">Membrane</location>
        <topology evidence="1">Multi-pass membrane protein</topology>
    </subcellularLocation>
</comment>
<evidence type="ECO:0000256" key="7">
    <source>
        <dbReference type="SAM" id="Phobius"/>
    </source>
</evidence>
<feature type="transmembrane region" description="Helical" evidence="7">
    <location>
        <begin position="154"/>
        <end position="172"/>
    </location>
</feature>
<evidence type="ECO:0000256" key="6">
    <source>
        <dbReference type="ARBA" id="ARBA00023136"/>
    </source>
</evidence>
<feature type="domain" description="PGG" evidence="8">
    <location>
        <begin position="46"/>
        <end position="142"/>
    </location>
</feature>
<feature type="transmembrane region" description="Helical" evidence="7">
    <location>
        <begin position="52"/>
        <end position="69"/>
    </location>
</feature>
<gene>
    <name evidence="9" type="ORF">SLEP1_g14073</name>
</gene>
<name>A0AAV5ITG4_9ROSI</name>
<evidence type="ECO:0000313" key="10">
    <source>
        <dbReference type="Proteomes" id="UP001054252"/>
    </source>
</evidence>
<feature type="transmembrane region" description="Helical" evidence="7">
    <location>
        <begin position="131"/>
        <end position="148"/>
    </location>
</feature>
<reference evidence="9 10" key="1">
    <citation type="journal article" date="2021" name="Commun. Biol.">
        <title>The genome of Shorea leprosula (Dipterocarpaceae) highlights the ecological relevance of drought in aseasonal tropical rainforests.</title>
        <authorList>
            <person name="Ng K.K.S."/>
            <person name="Kobayashi M.J."/>
            <person name="Fawcett J.A."/>
            <person name="Hatakeyama M."/>
            <person name="Paape T."/>
            <person name="Ng C.H."/>
            <person name="Ang C.C."/>
            <person name="Tnah L.H."/>
            <person name="Lee C.T."/>
            <person name="Nishiyama T."/>
            <person name="Sese J."/>
            <person name="O'Brien M.J."/>
            <person name="Copetti D."/>
            <person name="Mohd Noor M.I."/>
            <person name="Ong R.C."/>
            <person name="Putra M."/>
            <person name="Sireger I.Z."/>
            <person name="Indrioko S."/>
            <person name="Kosugi Y."/>
            <person name="Izuno A."/>
            <person name="Isagi Y."/>
            <person name="Lee S.L."/>
            <person name="Shimizu K.K."/>
        </authorList>
    </citation>
    <scope>NUCLEOTIDE SEQUENCE [LARGE SCALE GENOMIC DNA]</scope>
    <source>
        <strain evidence="9">214</strain>
    </source>
</reference>
<protein>
    <recommendedName>
        <fullName evidence="8">PGG domain-containing protein</fullName>
    </recommendedName>
</protein>
<dbReference type="PANTHER" id="PTHR24186">
    <property type="entry name" value="PROTEIN PHOSPHATASE 1 REGULATORY SUBUNIT"/>
    <property type="match status" value="1"/>
</dbReference>
<evidence type="ECO:0000313" key="9">
    <source>
        <dbReference type="EMBL" id="GKV01524.1"/>
    </source>
</evidence>
<feature type="transmembrane region" description="Helical" evidence="7">
    <location>
        <begin position="96"/>
        <end position="119"/>
    </location>
</feature>